<organism evidence="1">
    <name type="scientific">Anguilla anguilla</name>
    <name type="common">European freshwater eel</name>
    <name type="synonym">Muraena anguilla</name>
    <dbReference type="NCBI Taxonomy" id="7936"/>
    <lineage>
        <taxon>Eukaryota</taxon>
        <taxon>Metazoa</taxon>
        <taxon>Chordata</taxon>
        <taxon>Craniata</taxon>
        <taxon>Vertebrata</taxon>
        <taxon>Euteleostomi</taxon>
        <taxon>Actinopterygii</taxon>
        <taxon>Neopterygii</taxon>
        <taxon>Teleostei</taxon>
        <taxon>Anguilliformes</taxon>
        <taxon>Anguillidae</taxon>
        <taxon>Anguilla</taxon>
    </lineage>
</organism>
<proteinExistence type="predicted"/>
<sequence length="71" mass="8352">MKPHSHVHPVVAGEKKYITHIYCSVYLPCFSNTFYFKNILLLQPFFKKANTDFHYTLKSTEVVKNECYSCT</sequence>
<dbReference type="AlphaFoldDB" id="A0A0E9X3D3"/>
<protein>
    <submittedName>
        <fullName evidence="1">Uncharacterized protein</fullName>
    </submittedName>
</protein>
<name>A0A0E9X3D3_ANGAN</name>
<accession>A0A0E9X3D3</accession>
<evidence type="ECO:0000313" key="1">
    <source>
        <dbReference type="EMBL" id="JAH96380.1"/>
    </source>
</evidence>
<reference evidence="1" key="2">
    <citation type="journal article" date="2015" name="Fish Shellfish Immunol.">
        <title>Early steps in the European eel (Anguilla anguilla)-Vibrio vulnificus interaction in the gills: Role of the RtxA13 toxin.</title>
        <authorList>
            <person name="Callol A."/>
            <person name="Pajuelo D."/>
            <person name="Ebbesson L."/>
            <person name="Teles M."/>
            <person name="MacKenzie S."/>
            <person name="Amaro C."/>
        </authorList>
    </citation>
    <scope>NUCLEOTIDE SEQUENCE</scope>
</reference>
<dbReference type="EMBL" id="GBXM01012197">
    <property type="protein sequence ID" value="JAH96380.1"/>
    <property type="molecule type" value="Transcribed_RNA"/>
</dbReference>
<reference evidence="1" key="1">
    <citation type="submission" date="2014-11" db="EMBL/GenBank/DDBJ databases">
        <authorList>
            <person name="Amaro Gonzalez C."/>
        </authorList>
    </citation>
    <scope>NUCLEOTIDE SEQUENCE</scope>
</reference>